<dbReference type="InterPro" id="IPR009057">
    <property type="entry name" value="Homeodomain-like_sf"/>
</dbReference>
<dbReference type="PANTHER" id="PTHR35004:SF8">
    <property type="entry name" value="TRANSPOSASE RV3428C-RELATED"/>
    <property type="match status" value="1"/>
</dbReference>
<sequence length="151" mass="17004">MEDWAEIRRLHRAEQMPIKAIARRMGISKNTVKRALAAEEPPKYQRASRGSIVDAVEPQIRHLLEEFPDMPATVIAERIGWTNSLTVLKNRVRALRPQYKPADPSSRTTYQPGELAQCDLWFPPVKVPVGAGQTASPGSPRVGWRLRNLEG</sequence>
<gene>
    <name evidence="2" type="ORF">GCM10010517_59420</name>
</gene>
<proteinExistence type="predicted"/>
<organism evidence="2 3">
    <name type="scientific">Streptosporangium fragile</name>
    <dbReference type="NCBI Taxonomy" id="46186"/>
    <lineage>
        <taxon>Bacteria</taxon>
        <taxon>Bacillati</taxon>
        <taxon>Actinomycetota</taxon>
        <taxon>Actinomycetes</taxon>
        <taxon>Streptosporangiales</taxon>
        <taxon>Streptosporangiaceae</taxon>
        <taxon>Streptosporangium</taxon>
    </lineage>
</organism>
<name>A0ABN3W6G1_9ACTN</name>
<evidence type="ECO:0000259" key="1">
    <source>
        <dbReference type="Pfam" id="PF02796"/>
    </source>
</evidence>
<evidence type="ECO:0000313" key="3">
    <source>
        <dbReference type="Proteomes" id="UP001500831"/>
    </source>
</evidence>
<dbReference type="SUPFAM" id="SSF46689">
    <property type="entry name" value="Homeodomain-like"/>
    <property type="match status" value="1"/>
</dbReference>
<dbReference type="Pfam" id="PF02796">
    <property type="entry name" value="HTH_7"/>
    <property type="match status" value="1"/>
</dbReference>
<keyword evidence="3" id="KW-1185">Reference proteome</keyword>
<feature type="domain" description="Resolvase HTH" evidence="1">
    <location>
        <begin position="1"/>
        <end position="38"/>
    </location>
</feature>
<comment type="caution">
    <text evidence="2">The sequence shown here is derived from an EMBL/GenBank/DDBJ whole genome shotgun (WGS) entry which is preliminary data.</text>
</comment>
<dbReference type="InterPro" id="IPR006120">
    <property type="entry name" value="Resolvase_HTH_dom"/>
</dbReference>
<reference evidence="2 3" key="1">
    <citation type="journal article" date="2019" name="Int. J. Syst. Evol. Microbiol.">
        <title>The Global Catalogue of Microorganisms (GCM) 10K type strain sequencing project: providing services to taxonomists for standard genome sequencing and annotation.</title>
        <authorList>
            <consortium name="The Broad Institute Genomics Platform"/>
            <consortium name="The Broad Institute Genome Sequencing Center for Infectious Disease"/>
            <person name="Wu L."/>
            <person name="Ma J."/>
        </authorList>
    </citation>
    <scope>NUCLEOTIDE SEQUENCE [LARGE SCALE GENOMIC DNA]</scope>
    <source>
        <strain evidence="2 3">JCM 6242</strain>
    </source>
</reference>
<accession>A0ABN3W6G1</accession>
<dbReference type="Proteomes" id="UP001500831">
    <property type="component" value="Unassembled WGS sequence"/>
</dbReference>
<evidence type="ECO:0000313" key="2">
    <source>
        <dbReference type="EMBL" id="GAA2894688.1"/>
    </source>
</evidence>
<dbReference type="PANTHER" id="PTHR35004">
    <property type="entry name" value="TRANSPOSASE RV3428C-RELATED"/>
    <property type="match status" value="1"/>
</dbReference>
<dbReference type="EMBL" id="BAAAVI010000053">
    <property type="protein sequence ID" value="GAA2894688.1"/>
    <property type="molecule type" value="Genomic_DNA"/>
</dbReference>
<protein>
    <recommendedName>
        <fullName evidence="1">Resolvase HTH domain-containing protein</fullName>
    </recommendedName>
</protein>